<evidence type="ECO:0000313" key="1">
    <source>
        <dbReference type="EMBL" id="ANE51632.1"/>
    </source>
</evidence>
<dbReference type="Proteomes" id="UP000077177">
    <property type="component" value="Chromosome"/>
</dbReference>
<accession>A0A172TXB5</accession>
<protein>
    <submittedName>
        <fullName evidence="1">Uncharacterized protein</fullName>
    </submittedName>
</protein>
<name>A0A172TXB5_9BACT</name>
<sequence length="84" mass="7932">MIAFGCSGTGGAGGTDTLLFCGGSWGFVFSADGKATGGGGGGTSSSVTATGAGGGGGAFSFFVCALPITVIKLIKATVKNNLFI</sequence>
<dbReference type="AlphaFoldDB" id="A0A172TXB5"/>
<proteinExistence type="predicted"/>
<keyword evidence="2" id="KW-1185">Reference proteome</keyword>
<dbReference type="KEGG" id="fla:SY85_15100"/>
<dbReference type="EMBL" id="CP011390">
    <property type="protein sequence ID" value="ANE51632.1"/>
    <property type="molecule type" value="Genomic_DNA"/>
</dbReference>
<reference evidence="1 2" key="2">
    <citation type="journal article" date="2016" name="Int. J. Syst. Evol. Microbiol.">
        <title>Flavisolibacter tropicus sp. nov., isolated from tropical soil.</title>
        <authorList>
            <person name="Lee J.J."/>
            <person name="Kang M.S."/>
            <person name="Kim G.S."/>
            <person name="Lee C.S."/>
            <person name="Lim S."/>
            <person name="Lee J."/>
            <person name="Roh S.H."/>
            <person name="Kang H."/>
            <person name="Ha J.M."/>
            <person name="Bae S."/>
            <person name="Jung H.Y."/>
            <person name="Kim M.K."/>
        </authorList>
    </citation>
    <scope>NUCLEOTIDE SEQUENCE [LARGE SCALE GENOMIC DNA]</scope>
    <source>
        <strain evidence="1 2">LCS9</strain>
    </source>
</reference>
<organism evidence="1 2">
    <name type="scientific">Flavisolibacter tropicus</name>
    <dbReference type="NCBI Taxonomy" id="1492898"/>
    <lineage>
        <taxon>Bacteria</taxon>
        <taxon>Pseudomonadati</taxon>
        <taxon>Bacteroidota</taxon>
        <taxon>Chitinophagia</taxon>
        <taxon>Chitinophagales</taxon>
        <taxon>Chitinophagaceae</taxon>
        <taxon>Flavisolibacter</taxon>
    </lineage>
</organism>
<reference evidence="2" key="1">
    <citation type="submission" date="2015-01" db="EMBL/GenBank/DDBJ databases">
        <title>Flavisolibacter sp./LCS9/ whole genome sequencing.</title>
        <authorList>
            <person name="Kim M.K."/>
            <person name="Srinivasan S."/>
            <person name="Lee J.-J."/>
        </authorList>
    </citation>
    <scope>NUCLEOTIDE SEQUENCE [LARGE SCALE GENOMIC DNA]</scope>
    <source>
        <strain evidence="2">LCS9</strain>
    </source>
</reference>
<evidence type="ECO:0000313" key="2">
    <source>
        <dbReference type="Proteomes" id="UP000077177"/>
    </source>
</evidence>
<gene>
    <name evidence="1" type="ORF">SY85_15100</name>
</gene>